<sequence length="143" mass="16113">MVLKGGEVAEHNSADSCWVIVHGKAYDVTEFLPEHPGGKKIILKYAGKDATEEYEPIHPPDTLDKYLDASKHLGPVDMGTVQQEEKVEDPEEQERLERVEQKPLLSQCYNLLDFEAVARRVMKKAAWGYYSSAADDEIVRPAI</sequence>
<accession>A0ACC1R9W9</accession>
<organism evidence="1 2">
    <name type="scientific">Fusarium decemcellulare</name>
    <dbReference type="NCBI Taxonomy" id="57161"/>
    <lineage>
        <taxon>Eukaryota</taxon>
        <taxon>Fungi</taxon>
        <taxon>Dikarya</taxon>
        <taxon>Ascomycota</taxon>
        <taxon>Pezizomycotina</taxon>
        <taxon>Sordariomycetes</taxon>
        <taxon>Hypocreomycetidae</taxon>
        <taxon>Hypocreales</taxon>
        <taxon>Nectriaceae</taxon>
        <taxon>Fusarium</taxon>
        <taxon>Fusarium decemcellulare species complex</taxon>
    </lineage>
</organism>
<reference evidence="1" key="1">
    <citation type="submission" date="2022-08" db="EMBL/GenBank/DDBJ databases">
        <title>Genome Sequence of Fusarium decemcellulare.</title>
        <authorList>
            <person name="Buettner E."/>
        </authorList>
    </citation>
    <scope>NUCLEOTIDE SEQUENCE</scope>
    <source>
        <strain evidence="1">Babe19</strain>
    </source>
</reference>
<dbReference type="Proteomes" id="UP001148629">
    <property type="component" value="Unassembled WGS sequence"/>
</dbReference>
<keyword evidence="2" id="KW-1185">Reference proteome</keyword>
<dbReference type="EMBL" id="JANRMS010005394">
    <property type="protein sequence ID" value="KAJ3502463.1"/>
    <property type="molecule type" value="Genomic_DNA"/>
</dbReference>
<gene>
    <name evidence="1" type="ORF">NM208_g16721</name>
</gene>
<name>A0ACC1R9W9_9HYPO</name>
<protein>
    <submittedName>
        <fullName evidence="1">Uncharacterized protein</fullName>
    </submittedName>
</protein>
<comment type="caution">
    <text evidence="1">The sequence shown here is derived from an EMBL/GenBank/DDBJ whole genome shotgun (WGS) entry which is preliminary data.</text>
</comment>
<evidence type="ECO:0000313" key="1">
    <source>
        <dbReference type="EMBL" id="KAJ3502463.1"/>
    </source>
</evidence>
<proteinExistence type="predicted"/>
<evidence type="ECO:0000313" key="2">
    <source>
        <dbReference type="Proteomes" id="UP001148629"/>
    </source>
</evidence>